<sequence length="300" mass="34377">MKTLTKLATIFSAIVLLLTACGRTNHKKTDNISVDSTTTEGLSDQQQTSYYGPLVDTILHHSQIKFKQIKKDNITFYYELDPFFDQHIHELVNEAIVSKNHCISLLGNKKTSYNVKIIYFNDREKLRPFIKMAPKALALPDAYTLLIATNDSTRAYHTHELMHIVSIHQFGGYAVEPASWIQEGIAVSADNPCLGYPIHAIAANLLYTKKLAPLDTLFYQFRTLPDIEGYLQAGSVVQFFLEKYGLDKFETLWKQGVKNLEPIIHKSKTDFEKEYHRFLRKTYPQQPEINWTLLNEKGCG</sequence>
<accession>F4L725</accession>
<dbReference type="OrthoDB" id="1414862at2"/>
<dbReference type="AlphaFoldDB" id="F4L725"/>
<dbReference type="STRING" id="760192.Halhy_4257"/>
<dbReference type="Proteomes" id="UP000008461">
    <property type="component" value="Chromosome"/>
</dbReference>
<dbReference type="PROSITE" id="PS51257">
    <property type="entry name" value="PROKAR_LIPOPROTEIN"/>
    <property type="match status" value="1"/>
</dbReference>
<feature type="signal peptide" evidence="1">
    <location>
        <begin position="1"/>
        <end position="22"/>
    </location>
</feature>
<name>F4L725_HALH1</name>
<organism evidence="2 3">
    <name type="scientific">Haliscomenobacter hydrossis (strain ATCC 27775 / DSM 1100 / LMG 10767 / O)</name>
    <dbReference type="NCBI Taxonomy" id="760192"/>
    <lineage>
        <taxon>Bacteria</taxon>
        <taxon>Pseudomonadati</taxon>
        <taxon>Bacteroidota</taxon>
        <taxon>Saprospiria</taxon>
        <taxon>Saprospirales</taxon>
        <taxon>Haliscomenobacteraceae</taxon>
        <taxon>Haliscomenobacter</taxon>
    </lineage>
</organism>
<gene>
    <name evidence="2" type="ordered locus">Halhy_4257</name>
</gene>
<keyword evidence="3" id="KW-1185">Reference proteome</keyword>
<keyword evidence="1" id="KW-0732">Signal</keyword>
<dbReference type="HOGENOM" id="CLU_926746_0_0_10"/>
<proteinExistence type="predicted"/>
<dbReference type="eggNOG" id="ENOG502ZP5T">
    <property type="taxonomic scope" value="Bacteria"/>
</dbReference>
<evidence type="ECO:0008006" key="4">
    <source>
        <dbReference type="Google" id="ProtNLM"/>
    </source>
</evidence>
<dbReference type="KEGG" id="hhy:Halhy_4257"/>
<reference evidence="2 3" key="1">
    <citation type="journal article" date="2011" name="Stand. Genomic Sci.">
        <title>Complete genome sequence of Haliscomenobacter hydrossis type strain (O).</title>
        <authorList>
            <consortium name="US DOE Joint Genome Institute (JGI-PGF)"/>
            <person name="Daligault H."/>
            <person name="Lapidus A."/>
            <person name="Zeytun A."/>
            <person name="Nolan M."/>
            <person name="Lucas S."/>
            <person name="Del Rio T.G."/>
            <person name="Tice H."/>
            <person name="Cheng J.F."/>
            <person name="Tapia R."/>
            <person name="Han C."/>
            <person name="Goodwin L."/>
            <person name="Pitluck S."/>
            <person name="Liolios K."/>
            <person name="Pagani I."/>
            <person name="Ivanova N."/>
            <person name="Huntemann M."/>
            <person name="Mavromatis K."/>
            <person name="Mikhailova N."/>
            <person name="Pati A."/>
            <person name="Chen A."/>
            <person name="Palaniappan K."/>
            <person name="Land M."/>
            <person name="Hauser L."/>
            <person name="Brambilla E.M."/>
            <person name="Rohde M."/>
            <person name="Verbarg S."/>
            <person name="Goker M."/>
            <person name="Bristow J."/>
            <person name="Eisen J.A."/>
            <person name="Markowitz V."/>
            <person name="Hugenholtz P."/>
            <person name="Kyrpides N.C."/>
            <person name="Klenk H.P."/>
            <person name="Woyke T."/>
        </authorList>
    </citation>
    <scope>NUCLEOTIDE SEQUENCE [LARGE SCALE GENOMIC DNA]</scope>
    <source>
        <strain evidence="3">ATCC 27775 / DSM 1100 / LMG 10767 / O</strain>
    </source>
</reference>
<dbReference type="RefSeq" id="WP_013766639.1">
    <property type="nucleotide sequence ID" value="NC_015510.1"/>
</dbReference>
<evidence type="ECO:0000313" key="2">
    <source>
        <dbReference type="EMBL" id="AEE52101.1"/>
    </source>
</evidence>
<protein>
    <recommendedName>
        <fullName evidence="4">Peptidase MA-like domain-containing protein</fullName>
    </recommendedName>
</protein>
<reference key="2">
    <citation type="submission" date="2011-04" db="EMBL/GenBank/DDBJ databases">
        <title>Complete sequence of chromosome of Haliscomenobacter hydrossis DSM 1100.</title>
        <authorList>
            <consortium name="US DOE Joint Genome Institute (JGI-PGF)"/>
            <person name="Lucas S."/>
            <person name="Han J."/>
            <person name="Lapidus A."/>
            <person name="Bruce D."/>
            <person name="Goodwin L."/>
            <person name="Pitluck S."/>
            <person name="Peters L."/>
            <person name="Kyrpides N."/>
            <person name="Mavromatis K."/>
            <person name="Ivanova N."/>
            <person name="Ovchinnikova G."/>
            <person name="Pagani I."/>
            <person name="Daligault H."/>
            <person name="Detter J.C."/>
            <person name="Han C."/>
            <person name="Land M."/>
            <person name="Hauser L."/>
            <person name="Markowitz V."/>
            <person name="Cheng J.-F."/>
            <person name="Hugenholtz P."/>
            <person name="Woyke T."/>
            <person name="Wu D."/>
            <person name="Verbarg S."/>
            <person name="Frueling A."/>
            <person name="Brambilla E."/>
            <person name="Klenk H.-P."/>
            <person name="Eisen J.A."/>
        </authorList>
    </citation>
    <scope>NUCLEOTIDE SEQUENCE</scope>
    <source>
        <strain>DSM 1100</strain>
    </source>
</reference>
<evidence type="ECO:0000313" key="3">
    <source>
        <dbReference type="Proteomes" id="UP000008461"/>
    </source>
</evidence>
<feature type="chain" id="PRO_5003312619" description="Peptidase MA-like domain-containing protein" evidence="1">
    <location>
        <begin position="23"/>
        <end position="300"/>
    </location>
</feature>
<evidence type="ECO:0000256" key="1">
    <source>
        <dbReference type="SAM" id="SignalP"/>
    </source>
</evidence>
<dbReference type="EMBL" id="CP002691">
    <property type="protein sequence ID" value="AEE52101.1"/>
    <property type="molecule type" value="Genomic_DNA"/>
</dbReference>